<dbReference type="GO" id="GO:0005975">
    <property type="term" value="P:carbohydrate metabolic process"/>
    <property type="evidence" value="ECO:0007669"/>
    <property type="project" value="InterPro"/>
</dbReference>
<dbReference type="InterPro" id="IPR008928">
    <property type="entry name" value="6-hairpin_glycosidase_sf"/>
</dbReference>
<keyword evidence="4" id="KW-1185">Reference proteome</keyword>
<dbReference type="Pfam" id="PF00723">
    <property type="entry name" value="Glyco_hydro_15"/>
    <property type="match status" value="1"/>
</dbReference>
<evidence type="ECO:0000313" key="3">
    <source>
        <dbReference type="EMBL" id="CCA58998.1"/>
    </source>
</evidence>
<keyword evidence="3" id="KW-0326">Glycosidase</keyword>
<evidence type="ECO:0000259" key="2">
    <source>
        <dbReference type="Pfam" id="PF19291"/>
    </source>
</evidence>
<accession>F2R9F5</accession>
<dbReference type="Proteomes" id="UP000006854">
    <property type="component" value="Chromosome"/>
</dbReference>
<dbReference type="Gene3D" id="1.50.10.10">
    <property type="match status" value="1"/>
</dbReference>
<dbReference type="PANTHER" id="PTHR31616:SF0">
    <property type="entry name" value="GLUCAN 1,4-ALPHA-GLUCOSIDASE"/>
    <property type="match status" value="1"/>
</dbReference>
<dbReference type="InterPro" id="IPR011613">
    <property type="entry name" value="GH15-like"/>
</dbReference>
<dbReference type="InterPro" id="IPR045582">
    <property type="entry name" value="Trehalase-like_N"/>
</dbReference>
<dbReference type="EMBL" id="FR845719">
    <property type="protein sequence ID" value="CCA58998.1"/>
    <property type="molecule type" value="Genomic_DNA"/>
</dbReference>
<dbReference type="GO" id="GO:0004339">
    <property type="term" value="F:glucan 1,4-alpha-glucosidase activity"/>
    <property type="evidence" value="ECO:0007669"/>
    <property type="project" value="UniProtKB-EC"/>
</dbReference>
<dbReference type="Pfam" id="PF19291">
    <property type="entry name" value="TREH_N"/>
    <property type="match status" value="1"/>
</dbReference>
<dbReference type="KEGG" id="sve:SVEN_5712"/>
<dbReference type="PANTHER" id="PTHR31616">
    <property type="entry name" value="TREHALASE"/>
    <property type="match status" value="1"/>
</dbReference>
<protein>
    <submittedName>
        <fullName evidence="3">Glucoamylase</fullName>
        <ecNumber evidence="3">3.2.1.3</ecNumber>
    </submittedName>
</protein>
<keyword evidence="3" id="KW-0378">Hydrolase</keyword>
<feature type="domain" description="GH15-like" evidence="1">
    <location>
        <begin position="380"/>
        <end position="747"/>
    </location>
</feature>
<proteinExistence type="predicted"/>
<evidence type="ECO:0000259" key="1">
    <source>
        <dbReference type="Pfam" id="PF00723"/>
    </source>
</evidence>
<organism evidence="3 4">
    <name type="scientific">Streptomyces venezuelae (strain ATCC 10712 / CBS 650.69 / DSM 40230 / JCM 4526 / NBRC 13096 / PD 04745)</name>
    <dbReference type="NCBI Taxonomy" id="953739"/>
    <lineage>
        <taxon>Bacteria</taxon>
        <taxon>Bacillati</taxon>
        <taxon>Actinomycetota</taxon>
        <taxon>Actinomycetes</taxon>
        <taxon>Kitasatosporales</taxon>
        <taxon>Streptomycetaceae</taxon>
        <taxon>Streptomyces</taxon>
    </lineage>
</organism>
<dbReference type="InterPro" id="IPR012341">
    <property type="entry name" value="6hp_glycosidase-like_sf"/>
</dbReference>
<name>F2R9F5_STRVP</name>
<dbReference type="PATRIC" id="fig|953739.5.peg.934"/>
<dbReference type="EC" id="3.2.1.3" evidence="3"/>
<evidence type="ECO:0000313" key="4">
    <source>
        <dbReference type="Proteomes" id="UP000006854"/>
    </source>
</evidence>
<gene>
    <name evidence="3" type="ordered locus">SVEN_5712</name>
</gene>
<sequence length="767" mass="83466">MSVTASNGPTPLQLAGAALRAFVSNHPYDTALPAVEDLARRIQQTVRLTRAALRELDQAGDIARAGRQPTRRLRPHEAHPKDATYVQEIRDEIGSGRYAPGRPFPVGLFAHRHRLGAPRMARICRPLLAEGLLTNRAEADGARLYVADRTPAPGGGPGRIEDYGLLGDQRGSALVRRDGSIDWLCMPRFDSASALSHLLGTADHGFWQIAPTALMAGTGIPASYRQYAGNSLVLQTRWSSGTDAVVVSDFMVPGGGTPRLVRSVTGISGQVTMRSLLRARPGYGHIVPRISVFDQRHAIDLSDEHGEARLWLDADTPVHLDGANLVADFTVTEGKTVAFDLSWREGVDSPPPAPIDDALMKFTLDFWEEWAARCTYTGPDREDVARSLLTLGALIYSPTGAIAAAPTTSLPEEIGGVRNYDYRYAWLRDGALTAGVLADYGYLREAHAWVDWMEQTSSTARGRRQIMYGVGGETNLTERTLPWLPGYEGSTPVRIGNGAASQLQVDIYGELADALYKIAMADLSWARRIGALVVTLAAEAEELWELPDASLWEIRGEERHFTHSKVMAWTAVDRGVWFIEAGYAEGPLERWRALRETIHAEVCEKGYDADRNTFTQSYGAPELDAALLHAMLSGFLPADDKRVIGTIEAVQRELGTDDGFLLRYHTAGEEIALDGFPGDEGRFLFCTGLLAEALALIGRPDEARTVLDSLLAVRNGLGLLAEEYDPHTGRQLGNFPQAFSHIGHLGAVARLSSLASTAAHRPNGAAS</sequence>
<reference evidence="3 4" key="1">
    <citation type="journal article" date="2011" name="BMC Genomics">
        <title>Genome-wide analysis of the role of GlnR in Streptomyces venezuelae provides new insights into global nitrogen regulation in actinomycetes.</title>
        <authorList>
            <person name="Pullan S.T."/>
            <person name="Bibb M.J."/>
            <person name="Merrick M."/>
        </authorList>
    </citation>
    <scope>NUCLEOTIDE SEQUENCE [LARGE SCALE GENOMIC DNA]</scope>
    <source>
        <strain evidence="4">ATCC 10712 / CBS 650.69 / DSM 40230 / JCM 4526 / NBRC 13096 / PD 04745</strain>
    </source>
</reference>
<dbReference type="SUPFAM" id="SSF48208">
    <property type="entry name" value="Six-hairpin glycosidases"/>
    <property type="match status" value="1"/>
</dbReference>
<dbReference type="HOGENOM" id="CLU_010399_3_1_11"/>
<dbReference type="AlphaFoldDB" id="F2R9F5"/>
<dbReference type="eggNOG" id="COG3387">
    <property type="taxonomic scope" value="Bacteria"/>
</dbReference>
<dbReference type="STRING" id="953739.SVEN_5712"/>
<feature type="domain" description="Trehalase-like N-terminal" evidence="2">
    <location>
        <begin position="156"/>
        <end position="290"/>
    </location>
</feature>